<organism evidence="2 3">
    <name type="scientific">[Roseibacterium] beibuensis</name>
    <dbReference type="NCBI Taxonomy" id="1193142"/>
    <lineage>
        <taxon>Bacteria</taxon>
        <taxon>Pseudomonadati</taxon>
        <taxon>Pseudomonadota</taxon>
        <taxon>Alphaproteobacteria</taxon>
        <taxon>Rhodobacterales</taxon>
        <taxon>Roseobacteraceae</taxon>
        <taxon>Roseicyclus</taxon>
    </lineage>
</organism>
<keyword evidence="1" id="KW-0732">Signal</keyword>
<reference evidence="3" key="1">
    <citation type="journal article" date="2019" name="Int. J. Syst. Evol. Microbiol.">
        <title>The Global Catalogue of Microorganisms (GCM) 10K type strain sequencing project: providing services to taxonomists for standard genome sequencing and annotation.</title>
        <authorList>
            <consortium name="The Broad Institute Genomics Platform"/>
            <consortium name="The Broad Institute Genome Sequencing Center for Infectious Disease"/>
            <person name="Wu L."/>
            <person name="Ma J."/>
        </authorList>
    </citation>
    <scope>NUCLEOTIDE SEQUENCE [LARGE SCALE GENOMIC DNA]</scope>
    <source>
        <strain evidence="3">JCM 18015</strain>
    </source>
</reference>
<evidence type="ECO:0000256" key="1">
    <source>
        <dbReference type="SAM" id="SignalP"/>
    </source>
</evidence>
<feature type="signal peptide" evidence="1">
    <location>
        <begin position="1"/>
        <end position="21"/>
    </location>
</feature>
<dbReference type="Gene3D" id="2.30.30.40">
    <property type="entry name" value="SH3 Domains"/>
    <property type="match status" value="1"/>
</dbReference>
<sequence>MPRRLFALLAAATLAAPAAHATADGPDAWRVTGVASNDVLNVRVGPGTDYFVIDQLPHDARGVQMGVCVPTVTRDQFFALSPSAQAALNNYTAWCLVEWQGTQRGWVNRSYLTEDME</sequence>
<dbReference type="EMBL" id="BAABHW010000002">
    <property type="protein sequence ID" value="GAA5072877.1"/>
    <property type="molecule type" value="Genomic_DNA"/>
</dbReference>
<gene>
    <name evidence="2" type="ORF">GCM10023209_18090</name>
</gene>
<dbReference type="RefSeq" id="WP_259550351.1">
    <property type="nucleotide sequence ID" value="NZ_BAABHW010000002.1"/>
</dbReference>
<accession>A0ABP9L8W2</accession>
<protein>
    <recommendedName>
        <fullName evidence="4">SH3 domain-containing protein</fullName>
    </recommendedName>
</protein>
<evidence type="ECO:0008006" key="4">
    <source>
        <dbReference type="Google" id="ProtNLM"/>
    </source>
</evidence>
<evidence type="ECO:0000313" key="3">
    <source>
        <dbReference type="Proteomes" id="UP001499910"/>
    </source>
</evidence>
<name>A0ABP9L8W2_9RHOB</name>
<comment type="caution">
    <text evidence="2">The sequence shown here is derived from an EMBL/GenBank/DDBJ whole genome shotgun (WGS) entry which is preliminary data.</text>
</comment>
<keyword evidence="3" id="KW-1185">Reference proteome</keyword>
<evidence type="ECO:0000313" key="2">
    <source>
        <dbReference type="EMBL" id="GAA5072877.1"/>
    </source>
</evidence>
<dbReference type="Proteomes" id="UP001499910">
    <property type="component" value="Unassembled WGS sequence"/>
</dbReference>
<proteinExistence type="predicted"/>
<feature type="chain" id="PRO_5046769619" description="SH3 domain-containing protein" evidence="1">
    <location>
        <begin position="22"/>
        <end position="117"/>
    </location>
</feature>